<accession>A0A0A9DZD7</accession>
<name>A0A0A9DZD7_ARUDO</name>
<evidence type="ECO:0000256" key="1">
    <source>
        <dbReference type="SAM" id="MobiDB-lite"/>
    </source>
</evidence>
<proteinExistence type="predicted"/>
<organism evidence="2">
    <name type="scientific">Arundo donax</name>
    <name type="common">Giant reed</name>
    <name type="synonym">Donax arundinaceus</name>
    <dbReference type="NCBI Taxonomy" id="35708"/>
    <lineage>
        <taxon>Eukaryota</taxon>
        <taxon>Viridiplantae</taxon>
        <taxon>Streptophyta</taxon>
        <taxon>Embryophyta</taxon>
        <taxon>Tracheophyta</taxon>
        <taxon>Spermatophyta</taxon>
        <taxon>Magnoliopsida</taxon>
        <taxon>Liliopsida</taxon>
        <taxon>Poales</taxon>
        <taxon>Poaceae</taxon>
        <taxon>PACMAD clade</taxon>
        <taxon>Arundinoideae</taxon>
        <taxon>Arundineae</taxon>
        <taxon>Arundo</taxon>
    </lineage>
</organism>
<feature type="region of interest" description="Disordered" evidence="1">
    <location>
        <begin position="1"/>
        <end position="34"/>
    </location>
</feature>
<reference evidence="2" key="1">
    <citation type="submission" date="2014-09" db="EMBL/GenBank/DDBJ databases">
        <authorList>
            <person name="Magalhaes I.L.F."/>
            <person name="Oliveira U."/>
            <person name="Santos F.R."/>
            <person name="Vidigal T.H.D.A."/>
            <person name="Brescovit A.D."/>
            <person name="Santos A.J."/>
        </authorList>
    </citation>
    <scope>NUCLEOTIDE SEQUENCE</scope>
    <source>
        <tissue evidence="2">Shoot tissue taken approximately 20 cm above the soil surface</tissue>
    </source>
</reference>
<dbReference type="EMBL" id="GBRH01204759">
    <property type="protein sequence ID" value="JAD93136.1"/>
    <property type="molecule type" value="Transcribed_RNA"/>
</dbReference>
<evidence type="ECO:0000313" key="2">
    <source>
        <dbReference type="EMBL" id="JAD93136.1"/>
    </source>
</evidence>
<sequence>MEPKGELGHKRILTSPGAPRAESTHFPPRPGRTGSDGWILGVPVVAAAVICELSVGSISFRTILVWSACEFCRSRCYLTPLLSLNNI</sequence>
<protein>
    <submittedName>
        <fullName evidence="2">Uncharacterized protein</fullName>
    </submittedName>
</protein>
<dbReference type="AlphaFoldDB" id="A0A0A9DZD7"/>
<reference evidence="2" key="2">
    <citation type="journal article" date="2015" name="Data Brief">
        <title>Shoot transcriptome of the giant reed, Arundo donax.</title>
        <authorList>
            <person name="Barrero R.A."/>
            <person name="Guerrero F.D."/>
            <person name="Moolhuijzen P."/>
            <person name="Goolsby J.A."/>
            <person name="Tidwell J."/>
            <person name="Bellgard S.E."/>
            <person name="Bellgard M.I."/>
        </authorList>
    </citation>
    <scope>NUCLEOTIDE SEQUENCE</scope>
    <source>
        <tissue evidence="2">Shoot tissue taken approximately 20 cm above the soil surface</tissue>
    </source>
</reference>